<gene>
    <name evidence="6" type="primary">hisC_7</name>
    <name evidence="6" type="ORF">SDC9_11552</name>
</gene>
<dbReference type="AlphaFoldDB" id="A0A644THH9"/>
<dbReference type="InterPro" id="IPR004838">
    <property type="entry name" value="NHTrfase_class1_PyrdxlP-BS"/>
</dbReference>
<reference evidence="6" key="1">
    <citation type="submission" date="2019-08" db="EMBL/GenBank/DDBJ databases">
        <authorList>
            <person name="Kucharzyk K."/>
            <person name="Murdoch R.W."/>
            <person name="Higgins S."/>
            <person name="Loffler F."/>
        </authorList>
    </citation>
    <scope>NUCLEOTIDE SEQUENCE</scope>
</reference>
<dbReference type="InterPro" id="IPR004839">
    <property type="entry name" value="Aminotransferase_I/II_large"/>
</dbReference>
<dbReference type="CDD" id="cd00609">
    <property type="entry name" value="AAT_like"/>
    <property type="match status" value="1"/>
</dbReference>
<comment type="caution">
    <text evidence="6">The sequence shown here is derived from an EMBL/GenBank/DDBJ whole genome shotgun (WGS) entry which is preliminary data.</text>
</comment>
<name>A0A644THH9_9ZZZZ</name>
<evidence type="ECO:0000259" key="5">
    <source>
        <dbReference type="Pfam" id="PF00155"/>
    </source>
</evidence>
<dbReference type="Pfam" id="PF00155">
    <property type="entry name" value="Aminotran_1_2"/>
    <property type="match status" value="1"/>
</dbReference>
<keyword evidence="3 6" id="KW-0808">Transferase</keyword>
<dbReference type="GO" id="GO:0030170">
    <property type="term" value="F:pyridoxal phosphate binding"/>
    <property type="evidence" value="ECO:0007669"/>
    <property type="project" value="InterPro"/>
</dbReference>
<protein>
    <submittedName>
        <fullName evidence="6">Histidinol-phosphate aminotransferase</fullName>
        <ecNumber evidence="6">2.6.1.9</ecNumber>
    </submittedName>
</protein>
<dbReference type="GO" id="GO:0004400">
    <property type="term" value="F:histidinol-phosphate transaminase activity"/>
    <property type="evidence" value="ECO:0007669"/>
    <property type="project" value="UniProtKB-EC"/>
</dbReference>
<dbReference type="Gene3D" id="3.40.640.10">
    <property type="entry name" value="Type I PLP-dependent aspartate aminotransferase-like (Major domain)"/>
    <property type="match status" value="1"/>
</dbReference>
<dbReference type="InterPro" id="IPR015424">
    <property type="entry name" value="PyrdxlP-dep_Trfase"/>
</dbReference>
<dbReference type="Gene3D" id="3.90.1150.10">
    <property type="entry name" value="Aspartate Aminotransferase, domain 1"/>
    <property type="match status" value="1"/>
</dbReference>
<dbReference type="InterPro" id="IPR015421">
    <property type="entry name" value="PyrdxlP-dep_Trfase_major"/>
</dbReference>
<dbReference type="EC" id="2.6.1.9" evidence="6"/>
<dbReference type="PANTHER" id="PTHR42885">
    <property type="entry name" value="HISTIDINOL-PHOSPHATE AMINOTRANSFERASE-RELATED"/>
    <property type="match status" value="1"/>
</dbReference>
<feature type="domain" description="Aminotransferase class I/classII large" evidence="5">
    <location>
        <begin position="26"/>
        <end position="329"/>
    </location>
</feature>
<accession>A0A644THH9</accession>
<sequence>MEQIEWLKLDANEGRCLLSPSQLARILSPEVARRYPRSDLLERDLAVFYGLPGEQLIATAGADDAIERAFRTLAGTGSKVLTTVPGFVEFLDAAVRAKAEFIGVKKRPGTAVPVQEICDRIRRDKPSLVVIASPDNPDGKILGIEDFDLVSGTCRSEGAVFLLDLTYLDFADDPSILDRALKTPGVLITGSFSKSRGLAGFRAGWAMAGSEGANLIGRLREAGPPFSLSSPAIEAARIALAETDGARVAFVQRIKKERMELKEALGAAGAQTWPSQANFVSAFVADAQAFCLDLRGKGILIRRWPGNPDTEGLVRITCPGEERAFNRLMNALRRVEGAR</sequence>
<proteinExistence type="predicted"/>
<dbReference type="EMBL" id="VSSQ01000030">
    <property type="protein sequence ID" value="MPL65887.1"/>
    <property type="molecule type" value="Genomic_DNA"/>
</dbReference>
<keyword evidence="2 6" id="KW-0032">Aminotransferase</keyword>
<dbReference type="SUPFAM" id="SSF53383">
    <property type="entry name" value="PLP-dependent transferases"/>
    <property type="match status" value="1"/>
</dbReference>
<evidence type="ECO:0000256" key="2">
    <source>
        <dbReference type="ARBA" id="ARBA00022576"/>
    </source>
</evidence>
<evidence type="ECO:0000313" key="6">
    <source>
        <dbReference type="EMBL" id="MPL65887.1"/>
    </source>
</evidence>
<dbReference type="InterPro" id="IPR015422">
    <property type="entry name" value="PyrdxlP-dep_Trfase_small"/>
</dbReference>
<dbReference type="PANTHER" id="PTHR42885:SF2">
    <property type="entry name" value="HISTIDINOL-PHOSPHATE AMINOTRANSFERASE"/>
    <property type="match status" value="1"/>
</dbReference>
<keyword evidence="4" id="KW-0663">Pyridoxal phosphate</keyword>
<comment type="cofactor">
    <cofactor evidence="1">
        <name>pyridoxal 5'-phosphate</name>
        <dbReference type="ChEBI" id="CHEBI:597326"/>
    </cofactor>
</comment>
<organism evidence="6">
    <name type="scientific">bioreactor metagenome</name>
    <dbReference type="NCBI Taxonomy" id="1076179"/>
    <lineage>
        <taxon>unclassified sequences</taxon>
        <taxon>metagenomes</taxon>
        <taxon>ecological metagenomes</taxon>
    </lineage>
</organism>
<evidence type="ECO:0000256" key="1">
    <source>
        <dbReference type="ARBA" id="ARBA00001933"/>
    </source>
</evidence>
<evidence type="ECO:0000256" key="3">
    <source>
        <dbReference type="ARBA" id="ARBA00022679"/>
    </source>
</evidence>
<dbReference type="PROSITE" id="PS00105">
    <property type="entry name" value="AA_TRANSFER_CLASS_1"/>
    <property type="match status" value="1"/>
</dbReference>
<evidence type="ECO:0000256" key="4">
    <source>
        <dbReference type="ARBA" id="ARBA00022898"/>
    </source>
</evidence>